<accession>A0A939NI33</accession>
<evidence type="ECO:0000256" key="1">
    <source>
        <dbReference type="ARBA" id="ARBA00004442"/>
    </source>
</evidence>
<evidence type="ECO:0000256" key="2">
    <source>
        <dbReference type="ARBA" id="ARBA00023136"/>
    </source>
</evidence>
<sequence>MRKGWNSPANGLSAEKAHNYEVGTKYDTALFLKRHYFISISMTYFTLKIQRLDKFGATTHQGVELAARYNLSELKDKLDGISVYSTYTATKAVSKKGCS</sequence>
<proteinExistence type="predicted"/>
<keyword evidence="4" id="KW-0675">Receptor</keyword>
<name>A0A939NI33_PRORE</name>
<keyword evidence="3" id="KW-0998">Cell outer membrane</keyword>
<gene>
    <name evidence="4" type="ORF">J4727_18475</name>
</gene>
<reference evidence="4" key="1">
    <citation type="submission" date="2021-03" db="EMBL/GenBank/DDBJ databases">
        <title>Molecular epidemiology and mechanisms of colistin and carbapenem resistance in Enterobacteriaceae from clinical isolates, the environment and porcine samples in Pretoria, South Africa.</title>
        <authorList>
            <person name="Bogoshi D."/>
            <person name="Mbelle N.M."/>
            <person name="Naidoo V."/>
            <person name="Osei Sekyere J."/>
        </authorList>
    </citation>
    <scope>NUCLEOTIDE SEQUENCE</scope>
    <source>
        <strain evidence="4">C052</strain>
    </source>
</reference>
<comment type="subcellular location">
    <subcellularLocation>
        <location evidence="1">Cell outer membrane</location>
    </subcellularLocation>
</comment>
<dbReference type="AlphaFoldDB" id="A0A939NI33"/>
<dbReference type="SUPFAM" id="SSF56935">
    <property type="entry name" value="Porins"/>
    <property type="match status" value="1"/>
</dbReference>
<dbReference type="Gene3D" id="2.40.170.20">
    <property type="entry name" value="TonB-dependent receptor, beta-barrel domain"/>
    <property type="match status" value="1"/>
</dbReference>
<keyword evidence="2" id="KW-0472">Membrane</keyword>
<protein>
    <submittedName>
        <fullName evidence="4">TonB-dependent receptor</fullName>
    </submittedName>
</protein>
<comment type="caution">
    <text evidence="4">The sequence shown here is derived from an EMBL/GenBank/DDBJ whole genome shotgun (WGS) entry which is preliminary data.</text>
</comment>
<evidence type="ECO:0000256" key="3">
    <source>
        <dbReference type="ARBA" id="ARBA00023237"/>
    </source>
</evidence>
<dbReference type="GO" id="GO:0009279">
    <property type="term" value="C:cell outer membrane"/>
    <property type="evidence" value="ECO:0007669"/>
    <property type="project" value="UniProtKB-SubCell"/>
</dbReference>
<evidence type="ECO:0000313" key="4">
    <source>
        <dbReference type="EMBL" id="MBO1916627.1"/>
    </source>
</evidence>
<dbReference type="EMBL" id="JAGETQ010000171">
    <property type="protein sequence ID" value="MBO1916627.1"/>
    <property type="molecule type" value="Genomic_DNA"/>
</dbReference>
<organism evidence="4 5">
    <name type="scientific">Providencia rettgeri</name>
    <dbReference type="NCBI Taxonomy" id="587"/>
    <lineage>
        <taxon>Bacteria</taxon>
        <taxon>Pseudomonadati</taxon>
        <taxon>Pseudomonadota</taxon>
        <taxon>Gammaproteobacteria</taxon>
        <taxon>Enterobacterales</taxon>
        <taxon>Morganellaceae</taxon>
        <taxon>Providencia</taxon>
    </lineage>
</organism>
<evidence type="ECO:0000313" key="5">
    <source>
        <dbReference type="Proteomes" id="UP000664477"/>
    </source>
</evidence>
<dbReference type="Proteomes" id="UP000664477">
    <property type="component" value="Unassembled WGS sequence"/>
</dbReference>
<dbReference type="InterPro" id="IPR036942">
    <property type="entry name" value="Beta-barrel_TonB_sf"/>
</dbReference>